<keyword evidence="3" id="KW-0645">Protease</keyword>
<name>A0A1H0TYZ7_9PSEU</name>
<keyword evidence="2" id="KW-1015">Disulfide bond</keyword>
<dbReference type="PROSITE" id="PS00134">
    <property type="entry name" value="TRYPSIN_HIS"/>
    <property type="match status" value="1"/>
</dbReference>
<dbReference type="InterPro" id="IPR033116">
    <property type="entry name" value="TRYPSIN_SER"/>
</dbReference>
<protein>
    <submittedName>
        <fullName evidence="6">Trypsin</fullName>
    </submittedName>
</protein>
<dbReference type="GO" id="GO:0016798">
    <property type="term" value="F:hydrolase activity, acting on glycosyl bonds"/>
    <property type="evidence" value="ECO:0007669"/>
    <property type="project" value="InterPro"/>
</dbReference>
<dbReference type="GO" id="GO:0004252">
    <property type="term" value="F:serine-type endopeptidase activity"/>
    <property type="evidence" value="ECO:0007669"/>
    <property type="project" value="InterPro"/>
</dbReference>
<evidence type="ECO:0000256" key="1">
    <source>
        <dbReference type="ARBA" id="ARBA00022801"/>
    </source>
</evidence>
<proteinExistence type="predicted"/>
<keyword evidence="1 3" id="KW-0378">Hydrolase</keyword>
<dbReference type="InterPro" id="IPR001254">
    <property type="entry name" value="Trypsin_dom"/>
</dbReference>
<dbReference type="EMBL" id="FNJB01000010">
    <property type="protein sequence ID" value="SDP59144.1"/>
    <property type="molecule type" value="Genomic_DNA"/>
</dbReference>
<dbReference type="SMART" id="SM00020">
    <property type="entry name" value="Tryp_SPc"/>
    <property type="match status" value="1"/>
</dbReference>
<keyword evidence="4" id="KW-0732">Signal</keyword>
<dbReference type="InterPro" id="IPR003305">
    <property type="entry name" value="CenC_carb-bd"/>
</dbReference>
<evidence type="ECO:0000256" key="2">
    <source>
        <dbReference type="ARBA" id="ARBA00023157"/>
    </source>
</evidence>
<dbReference type="AlphaFoldDB" id="A0A1H0TYZ7"/>
<feature type="signal peptide" evidence="4">
    <location>
        <begin position="1"/>
        <end position="22"/>
    </location>
</feature>
<dbReference type="SUPFAM" id="SSF50494">
    <property type="entry name" value="Trypsin-like serine proteases"/>
    <property type="match status" value="1"/>
</dbReference>
<keyword evidence="7" id="KW-1185">Reference proteome</keyword>
<dbReference type="PROSITE" id="PS00135">
    <property type="entry name" value="TRYPSIN_SER"/>
    <property type="match status" value="1"/>
</dbReference>
<feature type="domain" description="Peptidase S1" evidence="5">
    <location>
        <begin position="29"/>
        <end position="270"/>
    </location>
</feature>
<organism evidence="6 7">
    <name type="scientific">Actinokineospora alba</name>
    <dbReference type="NCBI Taxonomy" id="504798"/>
    <lineage>
        <taxon>Bacteria</taxon>
        <taxon>Bacillati</taxon>
        <taxon>Actinomycetota</taxon>
        <taxon>Actinomycetes</taxon>
        <taxon>Pseudonocardiales</taxon>
        <taxon>Pseudonocardiaceae</taxon>
        <taxon>Actinokineospora</taxon>
    </lineage>
</organism>
<evidence type="ECO:0000259" key="5">
    <source>
        <dbReference type="PROSITE" id="PS50240"/>
    </source>
</evidence>
<reference evidence="7" key="1">
    <citation type="submission" date="2016-10" db="EMBL/GenBank/DDBJ databases">
        <authorList>
            <person name="Varghese N."/>
            <person name="Submissions S."/>
        </authorList>
    </citation>
    <scope>NUCLEOTIDE SEQUENCE [LARGE SCALE GENOMIC DNA]</scope>
    <source>
        <strain evidence="7">IBRC-M 10655</strain>
    </source>
</reference>
<accession>A0A1H0TYZ7</accession>
<dbReference type="InterPro" id="IPR018114">
    <property type="entry name" value="TRYPSIN_HIS"/>
</dbReference>
<dbReference type="InterPro" id="IPR009003">
    <property type="entry name" value="Peptidase_S1_PA"/>
</dbReference>
<dbReference type="PRINTS" id="PR00722">
    <property type="entry name" value="CHYMOTRYPSIN"/>
</dbReference>
<dbReference type="PANTHER" id="PTHR24256">
    <property type="entry name" value="TRYPTASE-RELATED"/>
    <property type="match status" value="1"/>
</dbReference>
<keyword evidence="3" id="KW-0720">Serine protease</keyword>
<dbReference type="InterPro" id="IPR001314">
    <property type="entry name" value="Peptidase_S1A"/>
</dbReference>
<gene>
    <name evidence="6" type="ORF">SAMN05192558_110283</name>
</gene>
<dbReference type="STRING" id="504798.SAMN05421871_110283"/>
<dbReference type="Pfam" id="PF00089">
    <property type="entry name" value="Trypsin"/>
    <property type="match status" value="1"/>
</dbReference>
<dbReference type="GO" id="GO:0006508">
    <property type="term" value="P:proteolysis"/>
    <property type="evidence" value="ECO:0007669"/>
    <property type="project" value="UniProtKB-KW"/>
</dbReference>
<dbReference type="Gene3D" id="2.40.10.10">
    <property type="entry name" value="Trypsin-like serine proteases"/>
    <property type="match status" value="1"/>
</dbReference>
<dbReference type="PROSITE" id="PS50240">
    <property type="entry name" value="TRYPSIN_DOM"/>
    <property type="match status" value="1"/>
</dbReference>
<evidence type="ECO:0000256" key="4">
    <source>
        <dbReference type="SAM" id="SignalP"/>
    </source>
</evidence>
<feature type="chain" id="PRO_5038794040" evidence="4">
    <location>
        <begin position="23"/>
        <end position="538"/>
    </location>
</feature>
<evidence type="ECO:0000313" key="6">
    <source>
        <dbReference type="EMBL" id="SDP59144.1"/>
    </source>
</evidence>
<dbReference type="Proteomes" id="UP000199651">
    <property type="component" value="Unassembled WGS sequence"/>
</dbReference>
<dbReference type="RefSeq" id="WP_166658190.1">
    <property type="nucleotide sequence ID" value="NZ_FNDV01000010.1"/>
</dbReference>
<dbReference type="InterPro" id="IPR051487">
    <property type="entry name" value="Ser/Thr_Proteases_Immune/Dev"/>
</dbReference>
<evidence type="ECO:0000256" key="3">
    <source>
        <dbReference type="RuleBase" id="RU363034"/>
    </source>
</evidence>
<sequence length="538" mass="54170">MKRFVIKAGLCVAAIVATLVPAAGSAGAVKGGEHTTHDQYPWTVVITRAGSAHPQKVSCGGALVRPNKVVTAAHCMDPQYGDIKDKTVIWGRTDLTTTAGTVAKITSYWKVPEYQWGSLAGDDVAVLTLDQNVGTPSSLLAIAGPGDTALNAVGTSTTLSTWGKSGAGTTSADYDPVMKKATLPIIDPDASGGCKNIGWTFTPEKQLCFGPVKNDTLGVCSGDSGSPLVASTPAGYRLVGLIESGDSNCAGPQVGAKITQYESRIREQLGDPTGDDFSLGVAPDTLSVQPGQSGTVKVATTVTGGAAQTVTLAASGLPAGVTAKFDPASVTAGASSALTLSAAASATPGSVKVTVTGTGTSATKSASIALTVAGGGGGGLTNGGFEAGDLTGWTSGGTGASSTVVNSGAHGGTHAVRLGATTATNGESTVRQTFTAAASGQLSFWYAQTCPDTVKYAWAKATLTDDTAGTMTTPLAKTCTDGQGWKQITAQLTAGHTYTLTLLNRDDNHPNDPVHTFYDDVTVASTAISASTTQRLDA</sequence>
<dbReference type="Pfam" id="PF02018">
    <property type="entry name" value="CBM_4_9"/>
    <property type="match status" value="1"/>
</dbReference>
<evidence type="ECO:0000313" key="7">
    <source>
        <dbReference type="Proteomes" id="UP000199651"/>
    </source>
</evidence>
<dbReference type="Gene3D" id="2.60.120.260">
    <property type="entry name" value="Galactose-binding domain-like"/>
    <property type="match status" value="1"/>
</dbReference>
<dbReference type="InterPro" id="IPR043504">
    <property type="entry name" value="Peptidase_S1_PA_chymotrypsin"/>
</dbReference>